<dbReference type="SUPFAM" id="SSF53335">
    <property type="entry name" value="S-adenosyl-L-methionine-dependent methyltransferases"/>
    <property type="match status" value="1"/>
</dbReference>
<keyword evidence="2 12" id="KW-0698">rRNA processing</keyword>
<dbReference type="EMBL" id="JABFTP020000083">
    <property type="protein sequence ID" value="KAL3275111.1"/>
    <property type="molecule type" value="Genomic_DNA"/>
</dbReference>
<dbReference type="Proteomes" id="UP001516400">
    <property type="component" value="Unassembled WGS sequence"/>
</dbReference>
<dbReference type="NCBIfam" id="TIGR00755">
    <property type="entry name" value="ksgA"/>
    <property type="match status" value="1"/>
</dbReference>
<sequence length="337" mass="38790">MIRSKSSLRLPPLPTIRDLIKLYRLRALKQLSQNFLMNEKLSDNIVRAAGNIYNHHVLEVGPGPGSITRSIIKKSPSKLILVEKDPRFLPTLQLLRETCQDHLKIDIEIGDIRSYNFEIGFQDVPSCSWYGIPPPIHLIGNLPFSVSTILMINWLHAISEKRAAWKYGRASMTLTFQKEVAERIVAPCGHQQRCRLSVICQLWCDVKIQFIIPGSAFVPKPDVDVGVVTLKPLKYPLTDLPFKMVEKVLRNIFNMRQKYSIKGASRLFPEEMRNELASRMFFIADIDPQIRPTQITNEDFCKLFYAYKVISNDYPEIVDYDSRARKIRNNDNILCSV</sequence>
<dbReference type="InterPro" id="IPR029063">
    <property type="entry name" value="SAM-dependent_MTases_sf"/>
</dbReference>
<dbReference type="InterPro" id="IPR020596">
    <property type="entry name" value="rRNA_Ade_Mease_Trfase_CS"/>
</dbReference>
<dbReference type="AlphaFoldDB" id="A0ABD2NA54"/>
<evidence type="ECO:0000256" key="3">
    <source>
        <dbReference type="ARBA" id="ARBA00022603"/>
    </source>
</evidence>
<organism evidence="14 15">
    <name type="scientific">Cryptolaemus montrouzieri</name>
    <dbReference type="NCBI Taxonomy" id="559131"/>
    <lineage>
        <taxon>Eukaryota</taxon>
        <taxon>Metazoa</taxon>
        <taxon>Ecdysozoa</taxon>
        <taxon>Arthropoda</taxon>
        <taxon>Hexapoda</taxon>
        <taxon>Insecta</taxon>
        <taxon>Pterygota</taxon>
        <taxon>Neoptera</taxon>
        <taxon>Endopterygota</taxon>
        <taxon>Coleoptera</taxon>
        <taxon>Polyphaga</taxon>
        <taxon>Cucujiformia</taxon>
        <taxon>Coccinelloidea</taxon>
        <taxon>Coccinellidae</taxon>
        <taxon>Scymninae</taxon>
        <taxon>Scymnini</taxon>
        <taxon>Cryptolaemus</taxon>
    </lineage>
</organism>
<evidence type="ECO:0000256" key="9">
    <source>
        <dbReference type="ARBA" id="ARBA00023128"/>
    </source>
</evidence>
<keyword evidence="6 11" id="KW-0694">RNA-binding</keyword>
<name>A0ABD2NA54_9CUCU</name>
<dbReference type="InterPro" id="IPR011530">
    <property type="entry name" value="rRNA_adenine_dimethylase"/>
</dbReference>
<dbReference type="FunFam" id="1.10.8.100:FF:000006">
    <property type="entry name" value="rRNA adenine N(6)-methyltransferase"/>
    <property type="match status" value="1"/>
</dbReference>
<keyword evidence="8" id="KW-0805">Transcription regulation</keyword>
<evidence type="ECO:0000256" key="5">
    <source>
        <dbReference type="ARBA" id="ARBA00022691"/>
    </source>
</evidence>
<keyword evidence="10" id="KW-0804">Transcription</keyword>
<keyword evidence="4 11" id="KW-0808">Transferase</keyword>
<evidence type="ECO:0000256" key="11">
    <source>
        <dbReference type="PROSITE-ProRule" id="PRU01026"/>
    </source>
</evidence>
<keyword evidence="9" id="KW-0496">Mitochondrion</keyword>
<dbReference type="Gene3D" id="3.40.50.150">
    <property type="entry name" value="Vaccinia Virus protein VP39"/>
    <property type="match status" value="1"/>
</dbReference>
<feature type="domain" description="Ribosomal RNA adenine methylase transferase N-terminal" evidence="13">
    <location>
        <begin position="41"/>
        <end position="234"/>
    </location>
</feature>
<evidence type="ECO:0000256" key="7">
    <source>
        <dbReference type="ARBA" id="ARBA00022946"/>
    </source>
</evidence>
<evidence type="ECO:0000259" key="13">
    <source>
        <dbReference type="SMART" id="SM00650"/>
    </source>
</evidence>
<keyword evidence="7" id="KW-0809">Transit peptide</keyword>
<dbReference type="PANTHER" id="PTHR11727:SF17">
    <property type="entry name" value="DIMETHYLADENOSINE TRANSFERASE 1, MITOCHONDRIAL"/>
    <property type="match status" value="1"/>
</dbReference>
<reference evidence="14 15" key="1">
    <citation type="journal article" date="2021" name="BMC Biol.">
        <title>Horizontally acquired antibacterial genes associated with adaptive radiation of ladybird beetles.</title>
        <authorList>
            <person name="Li H.S."/>
            <person name="Tang X.F."/>
            <person name="Huang Y.H."/>
            <person name="Xu Z.Y."/>
            <person name="Chen M.L."/>
            <person name="Du X.Y."/>
            <person name="Qiu B.Y."/>
            <person name="Chen P.T."/>
            <person name="Zhang W."/>
            <person name="Slipinski A."/>
            <person name="Escalona H.E."/>
            <person name="Waterhouse R.M."/>
            <person name="Zwick A."/>
            <person name="Pang H."/>
        </authorList>
    </citation>
    <scope>NUCLEOTIDE SEQUENCE [LARGE SCALE GENOMIC DNA]</scope>
    <source>
        <strain evidence="14">SYSU2018</strain>
    </source>
</reference>
<evidence type="ECO:0000256" key="6">
    <source>
        <dbReference type="ARBA" id="ARBA00022884"/>
    </source>
</evidence>
<feature type="binding site" evidence="11">
    <location>
        <position position="36"/>
    </location>
    <ligand>
        <name>S-adenosyl-L-methionine</name>
        <dbReference type="ChEBI" id="CHEBI:59789"/>
    </ligand>
</feature>
<dbReference type="GO" id="GO:0000179">
    <property type="term" value="F:rRNA (adenine-N6,N6-)-dimethyltransferase activity"/>
    <property type="evidence" value="ECO:0007669"/>
    <property type="project" value="UniProtKB-UniRule"/>
</dbReference>
<gene>
    <name evidence="14" type="ORF">HHI36_019882</name>
</gene>
<feature type="binding site" evidence="11">
    <location>
        <position position="111"/>
    </location>
    <ligand>
        <name>S-adenosyl-L-methionine</name>
        <dbReference type="ChEBI" id="CHEBI:59789"/>
    </ligand>
</feature>
<feature type="binding site" evidence="11">
    <location>
        <position position="141"/>
    </location>
    <ligand>
        <name>S-adenosyl-L-methionine</name>
        <dbReference type="ChEBI" id="CHEBI:59789"/>
    </ligand>
</feature>
<feature type="binding site" evidence="11">
    <location>
        <position position="34"/>
    </location>
    <ligand>
        <name>S-adenosyl-L-methionine</name>
        <dbReference type="ChEBI" id="CHEBI:59789"/>
    </ligand>
</feature>
<comment type="similarity">
    <text evidence="11 12">Belongs to the class I-like SAM-binding methyltransferase superfamily. rRNA adenine N(6)-methyltransferase family.</text>
</comment>
<dbReference type="EC" id="2.1.1.-" evidence="12"/>
<comment type="caution">
    <text evidence="14">The sequence shown here is derived from an EMBL/GenBank/DDBJ whole genome shotgun (WGS) entry which is preliminary data.</text>
</comment>
<evidence type="ECO:0000256" key="8">
    <source>
        <dbReference type="ARBA" id="ARBA00023015"/>
    </source>
</evidence>
<protein>
    <recommendedName>
        <fullName evidence="12">rRNA adenine N(6)-methyltransferase</fullName>
        <ecNumber evidence="12">2.1.1.-</ecNumber>
    </recommendedName>
</protein>
<comment type="subcellular location">
    <subcellularLocation>
        <location evidence="1">Mitochondrion</location>
    </subcellularLocation>
</comment>
<dbReference type="GO" id="GO:0005739">
    <property type="term" value="C:mitochondrion"/>
    <property type="evidence" value="ECO:0007669"/>
    <property type="project" value="UniProtKB-SubCell"/>
</dbReference>
<dbReference type="PROSITE" id="PS51689">
    <property type="entry name" value="SAM_RNA_A_N6_MT"/>
    <property type="match status" value="1"/>
</dbReference>
<keyword evidence="3 11" id="KW-0489">Methyltransferase</keyword>
<dbReference type="InterPro" id="IPR020598">
    <property type="entry name" value="rRNA_Ade_methylase_Trfase_N"/>
</dbReference>
<feature type="binding site" evidence="11">
    <location>
        <position position="83"/>
    </location>
    <ligand>
        <name>S-adenosyl-L-methionine</name>
        <dbReference type="ChEBI" id="CHEBI:59789"/>
    </ligand>
</feature>
<evidence type="ECO:0000256" key="4">
    <source>
        <dbReference type="ARBA" id="ARBA00022679"/>
    </source>
</evidence>
<keyword evidence="15" id="KW-1185">Reference proteome</keyword>
<evidence type="ECO:0000256" key="10">
    <source>
        <dbReference type="ARBA" id="ARBA00023163"/>
    </source>
</evidence>
<dbReference type="FunFam" id="3.40.50.150:FF:000109">
    <property type="entry name" value="rRNA adenine N(6)-methyltransferase"/>
    <property type="match status" value="1"/>
</dbReference>
<evidence type="ECO:0000256" key="1">
    <source>
        <dbReference type="ARBA" id="ARBA00004173"/>
    </source>
</evidence>
<dbReference type="PROSITE" id="PS01131">
    <property type="entry name" value="RRNA_A_DIMETH"/>
    <property type="match status" value="1"/>
</dbReference>
<dbReference type="Gene3D" id="1.10.8.100">
    <property type="entry name" value="Ribosomal RNA adenine dimethylase-like, domain 2"/>
    <property type="match status" value="1"/>
</dbReference>
<dbReference type="PANTHER" id="PTHR11727">
    <property type="entry name" value="DIMETHYLADENOSINE TRANSFERASE"/>
    <property type="match status" value="1"/>
</dbReference>
<accession>A0ABD2NA54</accession>
<dbReference type="InterPro" id="IPR001737">
    <property type="entry name" value="KsgA/Erm"/>
</dbReference>
<dbReference type="InterPro" id="IPR023165">
    <property type="entry name" value="rRNA_Ade_diMease-like_C"/>
</dbReference>
<evidence type="ECO:0000313" key="14">
    <source>
        <dbReference type="EMBL" id="KAL3275111.1"/>
    </source>
</evidence>
<dbReference type="SMART" id="SM00650">
    <property type="entry name" value="rADc"/>
    <property type="match status" value="1"/>
</dbReference>
<keyword evidence="5 11" id="KW-0949">S-adenosyl-L-methionine</keyword>
<evidence type="ECO:0000313" key="15">
    <source>
        <dbReference type="Proteomes" id="UP001516400"/>
    </source>
</evidence>
<proteinExistence type="inferred from homology"/>
<dbReference type="Pfam" id="PF00398">
    <property type="entry name" value="RrnaAD"/>
    <property type="match status" value="1"/>
</dbReference>
<dbReference type="GO" id="GO:0003723">
    <property type="term" value="F:RNA binding"/>
    <property type="evidence" value="ECO:0007669"/>
    <property type="project" value="UniProtKB-UniRule"/>
</dbReference>
<feature type="binding site" evidence="11">
    <location>
        <position position="61"/>
    </location>
    <ligand>
        <name>S-adenosyl-L-methionine</name>
        <dbReference type="ChEBI" id="CHEBI:59789"/>
    </ligand>
</feature>
<evidence type="ECO:0000256" key="2">
    <source>
        <dbReference type="ARBA" id="ARBA00022552"/>
    </source>
</evidence>
<evidence type="ECO:0000256" key="12">
    <source>
        <dbReference type="RuleBase" id="RU362106"/>
    </source>
</evidence>